<feature type="transmembrane region" description="Helical" evidence="10">
    <location>
        <begin position="6"/>
        <end position="29"/>
    </location>
</feature>
<dbReference type="AlphaFoldDB" id="A0A220VBM9"/>
<keyword evidence="11" id="KW-0282">Flagellum</keyword>
<evidence type="ECO:0000256" key="4">
    <source>
        <dbReference type="ARBA" id="ARBA00022475"/>
    </source>
</evidence>
<comment type="subcellular location">
    <subcellularLocation>
        <location evidence="10">Cell inner membrane</location>
    </subcellularLocation>
    <subcellularLocation>
        <location evidence="2">Cell membrane</location>
        <topology evidence="2">Single-pass membrane protein</topology>
    </subcellularLocation>
</comment>
<keyword evidence="11" id="KW-0969">Cilium</keyword>
<keyword evidence="4" id="KW-1003">Cell membrane</keyword>
<evidence type="ECO:0000256" key="6">
    <source>
        <dbReference type="ARBA" id="ARBA00022692"/>
    </source>
</evidence>
<dbReference type="Pfam" id="PF03748">
    <property type="entry name" value="FliL"/>
    <property type="match status" value="1"/>
</dbReference>
<proteinExistence type="inferred from homology"/>
<evidence type="ECO:0000256" key="2">
    <source>
        <dbReference type="ARBA" id="ARBA00004162"/>
    </source>
</evidence>
<reference evidence="11 12" key="1">
    <citation type="journal article" date="2016" name="Int. J. Syst. Evol. Microbiol.">
        <title>Paraphotobacterium marinum gen. nov., sp. nov., a member of the family Vibrionaceae, isolated from surface seawater.</title>
        <authorList>
            <person name="Huang Z."/>
            <person name="Dong C."/>
            <person name="Shao Z."/>
        </authorList>
    </citation>
    <scope>NUCLEOTIDE SEQUENCE [LARGE SCALE GENOMIC DNA]</scope>
    <source>
        <strain evidence="11 12">NSCS20N07D</strain>
    </source>
</reference>
<keyword evidence="12" id="KW-1185">Reference proteome</keyword>
<dbReference type="RefSeq" id="WP_089072526.1">
    <property type="nucleotide sequence ID" value="NZ_CBCSAM010000001.1"/>
</dbReference>
<keyword evidence="5 10" id="KW-0145">Chemotaxis</keyword>
<keyword evidence="11" id="KW-0966">Cell projection</keyword>
<evidence type="ECO:0000256" key="9">
    <source>
        <dbReference type="ARBA" id="ARBA00023136"/>
    </source>
</evidence>
<dbReference type="KEGG" id="pmai:CF386_00165"/>
<organism evidence="11 12">
    <name type="scientific">Paraphotobacterium marinum</name>
    <dbReference type="NCBI Taxonomy" id="1755811"/>
    <lineage>
        <taxon>Bacteria</taxon>
        <taxon>Pseudomonadati</taxon>
        <taxon>Pseudomonadota</taxon>
        <taxon>Gammaproteobacteria</taxon>
        <taxon>Vibrionales</taxon>
        <taxon>Vibrionaceae</taxon>
        <taxon>Paraphotobacterium</taxon>
    </lineage>
</organism>
<evidence type="ECO:0000256" key="5">
    <source>
        <dbReference type="ARBA" id="ARBA00022500"/>
    </source>
</evidence>
<dbReference type="OrthoDB" id="5815057at2"/>
<comment type="similarity">
    <text evidence="3 10">Belongs to the FliL family.</text>
</comment>
<comment type="function">
    <text evidence="1 10">Controls the rotational direction of flagella during chemotaxis.</text>
</comment>
<dbReference type="PANTHER" id="PTHR35091">
    <property type="entry name" value="FLAGELLAR PROTEIN FLIL"/>
    <property type="match status" value="1"/>
</dbReference>
<protein>
    <recommendedName>
        <fullName evidence="10">Flagellar protein FliL</fullName>
    </recommendedName>
</protein>
<accession>A0A220VBM9</accession>
<dbReference type="GO" id="GO:0071978">
    <property type="term" value="P:bacterial-type flagellum-dependent swarming motility"/>
    <property type="evidence" value="ECO:0007669"/>
    <property type="project" value="TreeGrafter"/>
</dbReference>
<dbReference type="GO" id="GO:0009425">
    <property type="term" value="C:bacterial-type flagellum basal body"/>
    <property type="evidence" value="ECO:0007669"/>
    <property type="project" value="InterPro"/>
</dbReference>
<evidence type="ECO:0000256" key="7">
    <source>
        <dbReference type="ARBA" id="ARBA00022779"/>
    </source>
</evidence>
<keyword evidence="8 10" id="KW-1133">Transmembrane helix</keyword>
<keyword evidence="6 10" id="KW-0812">Transmembrane</keyword>
<sequence length="147" mass="17074">MSKKNLFMIVLIMIGLSIFVSVLSIYGTLQLKQSQWFSSSNTNAPSYHSLDKVIISVKGKRQTHYVMMEIAIENNDPEKMKEIDNYMPVIRNTLLKMFSEKTYEQLQEESDIDKLQKELKSTLLQELSEQSFVSNIKNVLLTKYVIQ</sequence>
<dbReference type="InterPro" id="IPR005503">
    <property type="entry name" value="FliL"/>
</dbReference>
<dbReference type="Proteomes" id="UP000242175">
    <property type="component" value="Chromosome large"/>
</dbReference>
<keyword evidence="7 10" id="KW-0283">Flagellar rotation</keyword>
<gene>
    <name evidence="11" type="ORF">CF386_00165</name>
</gene>
<keyword evidence="9 10" id="KW-0472">Membrane</keyword>
<keyword evidence="10" id="KW-0997">Cell inner membrane</keyword>
<evidence type="ECO:0000313" key="12">
    <source>
        <dbReference type="Proteomes" id="UP000242175"/>
    </source>
</evidence>
<dbReference type="EMBL" id="CP022355">
    <property type="protein sequence ID" value="ASK77616.1"/>
    <property type="molecule type" value="Genomic_DNA"/>
</dbReference>
<dbReference type="GO" id="GO:0005886">
    <property type="term" value="C:plasma membrane"/>
    <property type="evidence" value="ECO:0007669"/>
    <property type="project" value="UniProtKB-SubCell"/>
</dbReference>
<dbReference type="PANTHER" id="PTHR35091:SF2">
    <property type="entry name" value="FLAGELLAR PROTEIN FLIL"/>
    <property type="match status" value="1"/>
</dbReference>
<name>A0A220VBM9_9GAMM</name>
<dbReference type="GO" id="GO:0006935">
    <property type="term" value="P:chemotaxis"/>
    <property type="evidence" value="ECO:0007669"/>
    <property type="project" value="UniProtKB-KW"/>
</dbReference>
<evidence type="ECO:0000256" key="1">
    <source>
        <dbReference type="ARBA" id="ARBA00002254"/>
    </source>
</evidence>
<evidence type="ECO:0000256" key="3">
    <source>
        <dbReference type="ARBA" id="ARBA00008281"/>
    </source>
</evidence>
<evidence type="ECO:0000256" key="8">
    <source>
        <dbReference type="ARBA" id="ARBA00022989"/>
    </source>
</evidence>
<evidence type="ECO:0000256" key="10">
    <source>
        <dbReference type="RuleBase" id="RU364125"/>
    </source>
</evidence>
<evidence type="ECO:0000313" key="11">
    <source>
        <dbReference type="EMBL" id="ASK77616.1"/>
    </source>
</evidence>